<evidence type="ECO:0000313" key="1">
    <source>
        <dbReference type="EMBL" id="MCR6487815.1"/>
    </source>
</evidence>
<proteinExistence type="predicted"/>
<reference evidence="1" key="1">
    <citation type="submission" date="2022-06" db="EMBL/GenBank/DDBJ databases">
        <title>Amycolatopsis iheyaensis sp. nov., a new species of the genus Amycolatopsis isolated from soil in Iheya island, Japan.</title>
        <authorList>
            <person name="Ngamcharungchit C."/>
            <person name="Kanto H."/>
            <person name="Take A."/>
            <person name="Intra B."/>
            <person name="Matsumoto A."/>
            <person name="Panbangred W."/>
            <person name="Inahashi Y."/>
        </authorList>
    </citation>
    <scope>NUCLEOTIDE SEQUENCE</scope>
    <source>
        <strain evidence="1">OK19-0408</strain>
    </source>
</reference>
<dbReference type="EMBL" id="JAMXQV010000021">
    <property type="protein sequence ID" value="MCR6487815.1"/>
    <property type="molecule type" value="Genomic_DNA"/>
</dbReference>
<dbReference type="AlphaFoldDB" id="A0A9X2NMW5"/>
<organism evidence="1 2">
    <name type="scientific">Amycolatopsis iheyensis</name>
    <dbReference type="NCBI Taxonomy" id="2945988"/>
    <lineage>
        <taxon>Bacteria</taxon>
        <taxon>Bacillati</taxon>
        <taxon>Actinomycetota</taxon>
        <taxon>Actinomycetes</taxon>
        <taxon>Pseudonocardiales</taxon>
        <taxon>Pseudonocardiaceae</taxon>
        <taxon>Amycolatopsis</taxon>
    </lineage>
</organism>
<comment type="caution">
    <text evidence="1">The sequence shown here is derived from an EMBL/GenBank/DDBJ whole genome shotgun (WGS) entry which is preliminary data.</text>
</comment>
<sequence length="547" mass="59958">MTASTTPAVSARKSSSATVSQAIRDLNLDYGTTLTLSIWGLGRIGVGHVGARVKQHASAKKAREAAGAEYQEFDDLRGDNPEVARRRKDIAVMRDDLQDGRQAIINLHAKFSGLQNVTLYRKCSMVVLSDADNLLKFAIDRSKHTLGIHADAKKTLAEGDGPVSRKEYCVIVEVHTRMRKAIDDIVENLTVCRKLVVDEMNIQRYAAAVESEDFRIGGQKFTEDDVTKAIRLTKNILGGANTGAGVVSAVVPEEGTAQALGAANLVGSVVIREFSAIAESLDRKRRAKAIMKEPAKKKAADDYLQENPLAILDYIIARNMDDLDRALTRAEPAAAVVLSVASYGLDFTGVGGIVAKCVFPFVFPTVRKLVTLFFENMHKNARAVEAAKYEDLRKFKASMVATWATLSGEATVGGLIRDAKANIKEEPSLRKRVQDEGSRLVADVLEIRDEVALKKAVERHRKDLTSLGLDAADKLVQKATDLGNYLLPQTLIDLALDKTLGPVFRKVLSYVDTEHDPGLISNIEMMQRQDQISRLEAFELKMRVIGS</sequence>
<name>A0A9X2NMW5_9PSEU</name>
<dbReference type="Proteomes" id="UP001144096">
    <property type="component" value="Unassembled WGS sequence"/>
</dbReference>
<accession>A0A9X2NMW5</accession>
<keyword evidence="2" id="KW-1185">Reference proteome</keyword>
<dbReference type="RefSeq" id="WP_257924379.1">
    <property type="nucleotide sequence ID" value="NZ_JAMXQV010000021.1"/>
</dbReference>
<evidence type="ECO:0000313" key="2">
    <source>
        <dbReference type="Proteomes" id="UP001144096"/>
    </source>
</evidence>
<protein>
    <submittedName>
        <fullName evidence="1">Uncharacterized protein</fullName>
    </submittedName>
</protein>
<gene>
    <name evidence="1" type="ORF">M8542_33815</name>
</gene>